<dbReference type="InterPro" id="IPR039426">
    <property type="entry name" value="TonB-dep_rcpt-like"/>
</dbReference>
<comment type="caution">
    <text evidence="11">The sequence shown here is derived from an EMBL/GenBank/DDBJ whole genome shotgun (WGS) entry which is preliminary data.</text>
</comment>
<dbReference type="GO" id="GO:0009279">
    <property type="term" value="C:cell outer membrane"/>
    <property type="evidence" value="ECO:0007669"/>
    <property type="project" value="UniProtKB-SubCell"/>
</dbReference>
<evidence type="ECO:0000313" key="12">
    <source>
        <dbReference type="Proteomes" id="UP000244174"/>
    </source>
</evidence>
<dbReference type="Proteomes" id="UP000244174">
    <property type="component" value="Unassembled WGS sequence"/>
</dbReference>
<dbReference type="InterPro" id="IPR012910">
    <property type="entry name" value="Plug_dom"/>
</dbReference>
<proteinExistence type="inferred from homology"/>
<dbReference type="OrthoDB" id="1075473at2"/>
<evidence type="ECO:0000256" key="6">
    <source>
        <dbReference type="ARBA" id="ARBA00023136"/>
    </source>
</evidence>
<dbReference type="Pfam" id="PF07715">
    <property type="entry name" value="Plug"/>
    <property type="match status" value="1"/>
</dbReference>
<dbReference type="InterPro" id="IPR008969">
    <property type="entry name" value="CarboxyPept-like_regulatory"/>
</dbReference>
<evidence type="ECO:0000256" key="8">
    <source>
        <dbReference type="PROSITE-ProRule" id="PRU01360"/>
    </source>
</evidence>
<dbReference type="Gene3D" id="2.60.40.1120">
    <property type="entry name" value="Carboxypeptidase-like, regulatory domain"/>
    <property type="match status" value="1"/>
</dbReference>
<evidence type="ECO:0000256" key="3">
    <source>
        <dbReference type="ARBA" id="ARBA00022452"/>
    </source>
</evidence>
<gene>
    <name evidence="11" type="ORF">C8P64_1892</name>
</gene>
<evidence type="ECO:0000256" key="7">
    <source>
        <dbReference type="ARBA" id="ARBA00023237"/>
    </source>
</evidence>
<comment type="subcellular location">
    <subcellularLocation>
        <location evidence="1 8">Cell outer membrane</location>
        <topology evidence="1 8">Multi-pass membrane protein</topology>
    </subcellularLocation>
</comment>
<evidence type="ECO:0000256" key="1">
    <source>
        <dbReference type="ARBA" id="ARBA00004571"/>
    </source>
</evidence>
<dbReference type="Gene3D" id="2.40.170.20">
    <property type="entry name" value="TonB-dependent receptor, beta-barrel domain"/>
    <property type="match status" value="1"/>
</dbReference>
<sequence>MKAFLILLLFLKLTLCFSQTEISGMVTDRKGNPLQGANVYLENTYDGATTDEHGKFEFSTLSTGLQSIMVSFIAYESYKLESKVEEMNNLEIRLFEDVNSLDAVSLVAGSFSAGENSRVSVLKPLDVVTTAGVAGDFIGALQTLPGTQRVGEDGRLFVRGGTAEETQIFIDGLRVFQPYTASAANLPSRGRYSPFLFDGITFSTGAYSAEYGQALSSVLTLNTINEPVQDQTDISIMTVGGGIGHTKKWDSSSVSLNLTYINLKPYQELIPNNEGYNFQKPYESVAGETVYRRQFQNGLFKFYTAIEHTNFELFQPDENLKDTNLLDLGNTNLYSNASYHGHLGNGWQIMPGLSLSYSKNNIEIDETNIVDNEKAAHLKLKVSKKYNNRLKFYSGLEYLATDFKEDYTEDMVNIQSKFNNNIAAGFLESDINFGKKFALKPGLRFSYLQASESFILSPRLAMAWKVADHSQFSAAYGDFHQNGLPEYLKFRNDIAPEKASHYLLNYQFTRPGYTFRTEVYYKEYRDLIKFSNTEDFVYSDFSNSGEGYAKGIDLFYRDNKSIENLEYWFSYSYIDSKRDYRDFPEKATPNFVATHSASLVTKYWIEDLKSQLGFSYNYASGRPFEDPNTTGFLNEKTPDYHNLSFNIAYLISQQKILYFSVSNILGRDNIFGYQYSNTPGNDGTFSSRAIRQAADRFFFVGFFWTISTNKNTNQLDNL</sequence>
<keyword evidence="12" id="KW-1185">Reference proteome</keyword>
<keyword evidence="2 8" id="KW-0813">Transport</keyword>
<dbReference type="SUPFAM" id="SSF56935">
    <property type="entry name" value="Porins"/>
    <property type="match status" value="1"/>
</dbReference>
<dbReference type="Pfam" id="PF13715">
    <property type="entry name" value="CarbopepD_reg_2"/>
    <property type="match status" value="1"/>
</dbReference>
<organism evidence="11 12">
    <name type="scientific">Christiangramia gaetbulicola</name>
    <dbReference type="NCBI Taxonomy" id="703340"/>
    <lineage>
        <taxon>Bacteria</taxon>
        <taxon>Pseudomonadati</taxon>
        <taxon>Bacteroidota</taxon>
        <taxon>Flavobacteriia</taxon>
        <taxon>Flavobacteriales</taxon>
        <taxon>Flavobacteriaceae</taxon>
        <taxon>Christiangramia</taxon>
    </lineage>
</organism>
<dbReference type="EMBL" id="QBKQ01000002">
    <property type="protein sequence ID" value="PTX43365.1"/>
    <property type="molecule type" value="Genomic_DNA"/>
</dbReference>
<comment type="similarity">
    <text evidence="8">Belongs to the TonB-dependent receptor family.</text>
</comment>
<dbReference type="PROSITE" id="PS52016">
    <property type="entry name" value="TONB_DEPENDENT_REC_3"/>
    <property type="match status" value="1"/>
</dbReference>
<feature type="chain" id="PRO_5015470694" evidence="9">
    <location>
        <begin position="21"/>
        <end position="718"/>
    </location>
</feature>
<dbReference type="RefSeq" id="WP_108171798.1">
    <property type="nucleotide sequence ID" value="NZ_QBKQ01000002.1"/>
</dbReference>
<name>A0A2T6AHS9_9FLAO</name>
<keyword evidence="5 9" id="KW-0732">Signal</keyword>
<dbReference type="AlphaFoldDB" id="A0A2T6AHS9"/>
<evidence type="ECO:0000313" key="11">
    <source>
        <dbReference type="EMBL" id="PTX43365.1"/>
    </source>
</evidence>
<keyword evidence="6 8" id="KW-0472">Membrane</keyword>
<evidence type="ECO:0000256" key="5">
    <source>
        <dbReference type="ARBA" id="ARBA00022729"/>
    </source>
</evidence>
<dbReference type="GO" id="GO:0044718">
    <property type="term" value="P:siderophore transmembrane transport"/>
    <property type="evidence" value="ECO:0007669"/>
    <property type="project" value="TreeGrafter"/>
</dbReference>
<keyword evidence="3 8" id="KW-1134">Transmembrane beta strand</keyword>
<reference evidence="11 12" key="1">
    <citation type="submission" date="2018-04" db="EMBL/GenBank/DDBJ databases">
        <title>Genomic Encyclopedia of Archaeal and Bacterial Type Strains, Phase II (KMG-II): from individual species to whole genera.</title>
        <authorList>
            <person name="Goeker M."/>
        </authorList>
    </citation>
    <scope>NUCLEOTIDE SEQUENCE [LARGE SCALE GENOMIC DNA]</scope>
    <source>
        <strain evidence="11 12">DSM 23082</strain>
    </source>
</reference>
<evidence type="ECO:0000256" key="4">
    <source>
        <dbReference type="ARBA" id="ARBA00022692"/>
    </source>
</evidence>
<evidence type="ECO:0000256" key="9">
    <source>
        <dbReference type="SAM" id="SignalP"/>
    </source>
</evidence>
<accession>A0A2T6AHS9</accession>
<protein>
    <submittedName>
        <fullName evidence="11">Outer membrane cobalamin receptor</fullName>
    </submittedName>
</protein>
<dbReference type="PANTHER" id="PTHR30069">
    <property type="entry name" value="TONB-DEPENDENT OUTER MEMBRANE RECEPTOR"/>
    <property type="match status" value="1"/>
</dbReference>
<dbReference type="PANTHER" id="PTHR30069:SF29">
    <property type="entry name" value="HEMOGLOBIN AND HEMOGLOBIN-HAPTOGLOBIN-BINDING PROTEIN 1-RELATED"/>
    <property type="match status" value="1"/>
</dbReference>
<feature type="domain" description="TonB-dependent receptor plug" evidence="10">
    <location>
        <begin position="134"/>
        <end position="213"/>
    </location>
</feature>
<feature type="signal peptide" evidence="9">
    <location>
        <begin position="1"/>
        <end position="20"/>
    </location>
</feature>
<dbReference type="InterPro" id="IPR036942">
    <property type="entry name" value="Beta-barrel_TonB_sf"/>
</dbReference>
<dbReference type="GO" id="GO:0015344">
    <property type="term" value="F:siderophore uptake transmembrane transporter activity"/>
    <property type="evidence" value="ECO:0007669"/>
    <property type="project" value="TreeGrafter"/>
</dbReference>
<dbReference type="SUPFAM" id="SSF49464">
    <property type="entry name" value="Carboxypeptidase regulatory domain-like"/>
    <property type="match status" value="1"/>
</dbReference>
<keyword evidence="7 8" id="KW-0998">Cell outer membrane</keyword>
<keyword evidence="4 8" id="KW-0812">Transmembrane</keyword>
<keyword evidence="11" id="KW-0675">Receptor</keyword>
<evidence type="ECO:0000259" key="10">
    <source>
        <dbReference type="Pfam" id="PF07715"/>
    </source>
</evidence>
<evidence type="ECO:0000256" key="2">
    <source>
        <dbReference type="ARBA" id="ARBA00022448"/>
    </source>
</evidence>